<accession>A0A5B9Q9X1</accession>
<dbReference type="PANTHER" id="PTHR35092:SF1">
    <property type="entry name" value="CHLORINASE MJ1651"/>
    <property type="match status" value="1"/>
</dbReference>
<dbReference type="PIRSF" id="PIRSF006779">
    <property type="entry name" value="UCP006779"/>
    <property type="match status" value="1"/>
</dbReference>
<dbReference type="GO" id="GO:0016740">
    <property type="term" value="F:transferase activity"/>
    <property type="evidence" value="ECO:0007669"/>
    <property type="project" value="UniProtKB-KW"/>
</dbReference>
<dbReference type="InterPro" id="IPR023227">
    <property type="entry name" value="SAM_OH_AdoTrfase_C_sf"/>
</dbReference>
<dbReference type="InterPro" id="IPR046469">
    <property type="entry name" value="SAM_HAT_N"/>
</dbReference>
<keyword evidence="5" id="KW-0808">Transferase</keyword>
<dbReference type="PANTHER" id="PTHR35092">
    <property type="entry name" value="CHLORINASE MJ1651"/>
    <property type="match status" value="1"/>
</dbReference>
<evidence type="ECO:0000313" key="5">
    <source>
        <dbReference type="EMBL" id="QEG35678.1"/>
    </source>
</evidence>
<proteinExistence type="inferred from homology"/>
<dbReference type="InterPro" id="IPR002747">
    <property type="entry name" value="SAM_OH_AdoTrfase"/>
</dbReference>
<evidence type="ECO:0000259" key="4">
    <source>
        <dbReference type="Pfam" id="PF20257"/>
    </source>
</evidence>
<dbReference type="Pfam" id="PF20257">
    <property type="entry name" value="SAM_HAT_C"/>
    <property type="match status" value="1"/>
</dbReference>
<dbReference type="Pfam" id="PF01887">
    <property type="entry name" value="SAM_HAT_N"/>
    <property type="match status" value="1"/>
</dbReference>
<comment type="similarity">
    <text evidence="2">Belongs to the SAM hydrolase / SAM-dependent halogenase family.</text>
</comment>
<dbReference type="SUPFAM" id="SSF101852">
    <property type="entry name" value="Bacterial fluorinating enzyme, C-terminal domain"/>
    <property type="match status" value="1"/>
</dbReference>
<keyword evidence="1" id="KW-0949">S-adenosyl-L-methionine</keyword>
<feature type="domain" description="S-adenosyl-l-methionine hydroxide adenosyltransferase N-terminal" evidence="3">
    <location>
        <begin position="3"/>
        <end position="146"/>
    </location>
</feature>
<evidence type="ECO:0000256" key="1">
    <source>
        <dbReference type="ARBA" id="ARBA00022691"/>
    </source>
</evidence>
<dbReference type="RefSeq" id="WP_168205232.1">
    <property type="nucleotide sequence ID" value="NZ_CP042913.1"/>
</dbReference>
<dbReference type="EMBL" id="CP042913">
    <property type="protein sequence ID" value="QEG35678.1"/>
    <property type="molecule type" value="Genomic_DNA"/>
</dbReference>
<dbReference type="InterPro" id="IPR046470">
    <property type="entry name" value="SAM_HAT_C"/>
</dbReference>
<evidence type="ECO:0000259" key="3">
    <source>
        <dbReference type="Pfam" id="PF01887"/>
    </source>
</evidence>
<gene>
    <name evidence="5" type="primary">salL</name>
    <name evidence="5" type="ORF">Pr1d_29800</name>
</gene>
<evidence type="ECO:0000313" key="6">
    <source>
        <dbReference type="Proteomes" id="UP000323917"/>
    </source>
</evidence>
<dbReference type="SUPFAM" id="SSF102522">
    <property type="entry name" value="Bacterial fluorinating enzyme, N-terminal domain"/>
    <property type="match status" value="1"/>
</dbReference>
<protein>
    <submittedName>
        <fullName evidence="5">Adenosyl-chloride synthase</fullName>
        <ecNumber evidence="5">2.5.1.94</ecNumber>
    </submittedName>
</protein>
<name>A0A5B9Q9X1_9BACT</name>
<evidence type="ECO:0000256" key="2">
    <source>
        <dbReference type="ARBA" id="ARBA00024035"/>
    </source>
</evidence>
<keyword evidence="6" id="KW-1185">Reference proteome</keyword>
<dbReference type="AlphaFoldDB" id="A0A5B9Q9X1"/>
<sequence>MIITLTTDFGASSPYVAALKGVILSINPQVQLVDISHTIPPQQIRLAAQVLANTTPLFPAGTIHVAVVDPGVGTSRDILYAEFGDQRYVCPDNGLLDRLADRHLPTKIICVNEAQYFRPQVAPTFHGRDIMAPVAGHLSLGLAPDLLGPRHETLVNLQWQEAEKMANRIEGEVVEVDSFGNLITNITRDMLADVPTDETVAIRCDDHETRSIFQTYGDQPAMTLVALIGSNDNLEIAIVDESATIMLGVGVGAPVEVSW</sequence>
<reference evidence="5 6" key="1">
    <citation type="submission" date="2019-08" db="EMBL/GenBank/DDBJ databases">
        <title>Deep-cultivation of Planctomycetes and their phenomic and genomic characterization uncovers novel biology.</title>
        <authorList>
            <person name="Wiegand S."/>
            <person name="Jogler M."/>
            <person name="Boedeker C."/>
            <person name="Pinto D."/>
            <person name="Vollmers J."/>
            <person name="Rivas-Marin E."/>
            <person name="Kohn T."/>
            <person name="Peeters S.H."/>
            <person name="Heuer A."/>
            <person name="Rast P."/>
            <person name="Oberbeckmann S."/>
            <person name="Bunk B."/>
            <person name="Jeske O."/>
            <person name="Meyerdierks A."/>
            <person name="Storesund J.E."/>
            <person name="Kallscheuer N."/>
            <person name="Luecker S."/>
            <person name="Lage O.M."/>
            <person name="Pohl T."/>
            <person name="Merkel B.J."/>
            <person name="Hornburger P."/>
            <person name="Mueller R.-W."/>
            <person name="Bruemmer F."/>
            <person name="Labrenz M."/>
            <person name="Spormann A.M."/>
            <person name="Op den Camp H."/>
            <person name="Overmann J."/>
            <person name="Amann R."/>
            <person name="Jetten M.S.M."/>
            <person name="Mascher T."/>
            <person name="Medema M.H."/>
            <person name="Devos D.P."/>
            <person name="Kaster A.-K."/>
            <person name="Ovreas L."/>
            <person name="Rohde M."/>
            <person name="Galperin M.Y."/>
            <person name="Jogler C."/>
        </authorList>
    </citation>
    <scope>NUCLEOTIDE SEQUENCE [LARGE SCALE GENOMIC DNA]</scope>
    <source>
        <strain evidence="5 6">Pr1d</strain>
    </source>
</reference>
<dbReference type="Gene3D" id="3.40.50.10790">
    <property type="entry name" value="S-adenosyl-l-methionine hydroxide adenosyltransferase, N-terminal"/>
    <property type="match status" value="1"/>
</dbReference>
<feature type="domain" description="S-adenosyl-l-methionine hydroxide adenosyltransferase C-terminal" evidence="4">
    <location>
        <begin position="171"/>
        <end position="256"/>
    </location>
</feature>
<organism evidence="5 6">
    <name type="scientific">Bythopirellula goksoeyrii</name>
    <dbReference type="NCBI Taxonomy" id="1400387"/>
    <lineage>
        <taxon>Bacteria</taxon>
        <taxon>Pseudomonadati</taxon>
        <taxon>Planctomycetota</taxon>
        <taxon>Planctomycetia</taxon>
        <taxon>Pirellulales</taxon>
        <taxon>Lacipirellulaceae</taxon>
        <taxon>Bythopirellula</taxon>
    </lineage>
</organism>
<dbReference type="EC" id="2.5.1.94" evidence="5"/>
<dbReference type="Proteomes" id="UP000323917">
    <property type="component" value="Chromosome"/>
</dbReference>
<dbReference type="Gene3D" id="2.40.30.90">
    <property type="entry name" value="Bacterial fluorinating enzyme like"/>
    <property type="match status" value="1"/>
</dbReference>
<dbReference type="InterPro" id="IPR023228">
    <property type="entry name" value="SAM_OH_AdoTrfase_N_sf"/>
</dbReference>
<dbReference type="KEGG" id="bgok:Pr1d_29800"/>